<sequence length="248" mass="28088">MYDYDPQEIEVILQQCPNLRIFQLTPNNNQLHHNLDFMHILNCCLRIDSVESSLNDNYSSINGNLHELVPNSLGLNDTVMTNNNCTSNSNQLVPVKLQQQQQQQQMRCFTCYIGALTPRIVPSFLPFLQRIQDTLTMLHINQDRFDNTPQDSNVVVGVATVWVELENIRFPHLQQLTIICNSIVSTTLSNFIKAHSNNLKQLLLGTIPPILNGQIIKTLADCSKLEGLLCYTSLLVFKILVAGDIEIL</sequence>
<accession>A0A8H7SB72</accession>
<dbReference type="EMBL" id="JAEPRB010000018">
    <property type="protein sequence ID" value="KAG2226270.1"/>
    <property type="molecule type" value="Genomic_DNA"/>
</dbReference>
<dbReference type="OrthoDB" id="10455237at2759"/>
<dbReference type="Proteomes" id="UP000646827">
    <property type="component" value="Unassembled WGS sequence"/>
</dbReference>
<protein>
    <submittedName>
        <fullName evidence="1">Uncharacterized protein</fullName>
    </submittedName>
</protein>
<name>A0A8H7SB72_9FUNG</name>
<dbReference type="AlphaFoldDB" id="A0A8H7SB72"/>
<organism evidence="1 2">
    <name type="scientific">Circinella minor</name>
    <dbReference type="NCBI Taxonomy" id="1195481"/>
    <lineage>
        <taxon>Eukaryota</taxon>
        <taxon>Fungi</taxon>
        <taxon>Fungi incertae sedis</taxon>
        <taxon>Mucoromycota</taxon>
        <taxon>Mucoromycotina</taxon>
        <taxon>Mucoromycetes</taxon>
        <taxon>Mucorales</taxon>
        <taxon>Lichtheimiaceae</taxon>
        <taxon>Circinella</taxon>
    </lineage>
</organism>
<evidence type="ECO:0000313" key="2">
    <source>
        <dbReference type="Proteomes" id="UP000646827"/>
    </source>
</evidence>
<comment type="caution">
    <text evidence="1">The sequence shown here is derived from an EMBL/GenBank/DDBJ whole genome shotgun (WGS) entry which is preliminary data.</text>
</comment>
<reference evidence="1 2" key="1">
    <citation type="submission" date="2020-12" db="EMBL/GenBank/DDBJ databases">
        <title>Metabolic potential, ecology and presence of endohyphal bacteria is reflected in genomic diversity of Mucoromycotina.</title>
        <authorList>
            <person name="Muszewska A."/>
            <person name="Okrasinska A."/>
            <person name="Steczkiewicz K."/>
            <person name="Drgas O."/>
            <person name="Orlowska M."/>
            <person name="Perlinska-Lenart U."/>
            <person name="Aleksandrzak-Piekarczyk T."/>
            <person name="Szatraj K."/>
            <person name="Zielenkiewicz U."/>
            <person name="Pilsyk S."/>
            <person name="Malc E."/>
            <person name="Mieczkowski P."/>
            <person name="Kruszewska J.S."/>
            <person name="Biernat P."/>
            <person name="Pawlowska J."/>
        </authorList>
    </citation>
    <scope>NUCLEOTIDE SEQUENCE [LARGE SCALE GENOMIC DNA]</scope>
    <source>
        <strain evidence="1 2">CBS 142.35</strain>
    </source>
</reference>
<proteinExistence type="predicted"/>
<gene>
    <name evidence="1" type="ORF">INT45_005942</name>
</gene>
<keyword evidence="2" id="KW-1185">Reference proteome</keyword>
<evidence type="ECO:0000313" key="1">
    <source>
        <dbReference type="EMBL" id="KAG2226270.1"/>
    </source>
</evidence>